<feature type="compositionally biased region" description="Low complexity" evidence="1">
    <location>
        <begin position="7"/>
        <end position="17"/>
    </location>
</feature>
<feature type="region of interest" description="Disordered" evidence="1">
    <location>
        <begin position="73"/>
        <end position="95"/>
    </location>
</feature>
<feature type="region of interest" description="Disordered" evidence="1">
    <location>
        <begin position="1"/>
        <end position="29"/>
    </location>
</feature>
<sequence length="175" mass="19253">MPGLPVNAAAGSRSTTSRGRRNPPPTPERRLRLCLRVGAGRPIAHVAAGSEISRRCLIDNGACHRSTTWADAPAATGTKHERTRPYTPRPNGKVDEVQRDAHPRVGYVRDCATEHERRVAPAEFVNHYTYERPHAALGGRPPVSRTAGSDYRIVFDQPPEPLADIPQQFTFEGFA</sequence>
<dbReference type="InterPro" id="IPR012337">
    <property type="entry name" value="RNaseH-like_sf"/>
</dbReference>
<evidence type="ECO:0000313" key="4">
    <source>
        <dbReference type="Proteomes" id="UP000442990"/>
    </source>
</evidence>
<dbReference type="Proteomes" id="UP000442990">
    <property type="component" value="Unassembled WGS sequence"/>
</dbReference>
<organism evidence="3 4">
    <name type="scientific">Streptomyces triticiradicis</name>
    <dbReference type="NCBI Taxonomy" id="2651189"/>
    <lineage>
        <taxon>Bacteria</taxon>
        <taxon>Bacillati</taxon>
        <taxon>Actinomycetota</taxon>
        <taxon>Actinomycetes</taxon>
        <taxon>Kitasatosporales</taxon>
        <taxon>Streptomycetaceae</taxon>
        <taxon>Streptomyces</taxon>
    </lineage>
</organism>
<dbReference type="InterPro" id="IPR036397">
    <property type="entry name" value="RNaseH_sf"/>
</dbReference>
<dbReference type="InterPro" id="IPR001584">
    <property type="entry name" value="Integrase_cat-core"/>
</dbReference>
<name>A0A7J5D9T7_9ACTN</name>
<dbReference type="GO" id="GO:0003676">
    <property type="term" value="F:nucleic acid binding"/>
    <property type="evidence" value="ECO:0007669"/>
    <property type="project" value="InterPro"/>
</dbReference>
<keyword evidence="4" id="KW-1185">Reference proteome</keyword>
<proteinExistence type="predicted"/>
<dbReference type="EMBL" id="WBKG01000028">
    <property type="protein sequence ID" value="KAB1984266.1"/>
    <property type="molecule type" value="Genomic_DNA"/>
</dbReference>
<gene>
    <name evidence="3" type="ORF">F8144_29030</name>
</gene>
<evidence type="ECO:0000259" key="2">
    <source>
        <dbReference type="Pfam" id="PF13683"/>
    </source>
</evidence>
<evidence type="ECO:0000313" key="3">
    <source>
        <dbReference type="EMBL" id="KAB1984266.1"/>
    </source>
</evidence>
<dbReference type="Pfam" id="PF13683">
    <property type="entry name" value="rve_3"/>
    <property type="match status" value="1"/>
</dbReference>
<dbReference type="GO" id="GO:0015074">
    <property type="term" value="P:DNA integration"/>
    <property type="evidence" value="ECO:0007669"/>
    <property type="project" value="InterPro"/>
</dbReference>
<evidence type="ECO:0000256" key="1">
    <source>
        <dbReference type="SAM" id="MobiDB-lite"/>
    </source>
</evidence>
<protein>
    <submittedName>
        <fullName evidence="3">Transposase</fullName>
    </submittedName>
</protein>
<reference evidence="3 4" key="1">
    <citation type="submission" date="2019-09" db="EMBL/GenBank/DDBJ databases">
        <title>Isolation and identification of active actinomycetes.</title>
        <authorList>
            <person name="Yu Z."/>
            <person name="Han C."/>
            <person name="Yu B."/>
        </authorList>
    </citation>
    <scope>NUCLEOTIDE SEQUENCE [LARGE SCALE GENOMIC DNA]</scope>
    <source>
        <strain evidence="3 4">NEAU-H2</strain>
    </source>
</reference>
<dbReference type="SUPFAM" id="SSF53098">
    <property type="entry name" value="Ribonuclease H-like"/>
    <property type="match status" value="1"/>
</dbReference>
<accession>A0A7J5D9T7</accession>
<dbReference type="Gene3D" id="3.30.420.10">
    <property type="entry name" value="Ribonuclease H-like superfamily/Ribonuclease H"/>
    <property type="match status" value="1"/>
</dbReference>
<comment type="caution">
    <text evidence="3">The sequence shown here is derived from an EMBL/GenBank/DDBJ whole genome shotgun (WGS) entry which is preliminary data.</text>
</comment>
<feature type="domain" description="Integrase catalytic" evidence="2">
    <location>
        <begin position="77"/>
        <end position="142"/>
    </location>
</feature>
<dbReference type="AlphaFoldDB" id="A0A7J5D9T7"/>